<dbReference type="PROSITE" id="PS50404">
    <property type="entry name" value="GST_NTER"/>
    <property type="match status" value="1"/>
</dbReference>
<dbReference type="Gene3D" id="1.20.1050.10">
    <property type="match status" value="1"/>
</dbReference>
<name>A0A316JCA9_9HYPH</name>
<dbReference type="PANTHER" id="PTHR42673">
    <property type="entry name" value="MALEYLACETOACETATE ISOMERASE"/>
    <property type="match status" value="1"/>
</dbReference>
<dbReference type="InterPro" id="IPR040079">
    <property type="entry name" value="Glutathione_S-Trfase"/>
</dbReference>
<dbReference type="GO" id="GO:0016034">
    <property type="term" value="F:maleylacetoacetate isomerase activity"/>
    <property type="evidence" value="ECO:0007669"/>
    <property type="project" value="TreeGrafter"/>
</dbReference>
<dbReference type="GO" id="GO:0006559">
    <property type="term" value="P:L-phenylalanine catabolic process"/>
    <property type="evidence" value="ECO:0007669"/>
    <property type="project" value="TreeGrafter"/>
</dbReference>
<dbReference type="GO" id="GO:0004364">
    <property type="term" value="F:glutathione transferase activity"/>
    <property type="evidence" value="ECO:0007669"/>
    <property type="project" value="TreeGrafter"/>
</dbReference>
<dbReference type="GO" id="GO:0005737">
    <property type="term" value="C:cytoplasm"/>
    <property type="evidence" value="ECO:0007669"/>
    <property type="project" value="InterPro"/>
</dbReference>
<dbReference type="CDD" id="cd03191">
    <property type="entry name" value="GST_C_Zeta"/>
    <property type="match status" value="1"/>
</dbReference>
<dbReference type="Gene3D" id="3.40.30.10">
    <property type="entry name" value="Glutaredoxin"/>
    <property type="match status" value="1"/>
</dbReference>
<dbReference type="InterPro" id="IPR034333">
    <property type="entry name" value="GST_Zeta_N"/>
</dbReference>
<keyword evidence="4" id="KW-0413">Isomerase</keyword>
<proteinExistence type="inferred from homology"/>
<dbReference type="RefSeq" id="WP_109705812.1">
    <property type="nucleotide sequence ID" value="NZ_QGDB01000002.1"/>
</dbReference>
<dbReference type="EMBL" id="QGDB01000002">
    <property type="protein sequence ID" value="PWL18918.1"/>
    <property type="molecule type" value="Genomic_DNA"/>
</dbReference>
<dbReference type="PROSITE" id="PS50405">
    <property type="entry name" value="GST_CTER"/>
    <property type="match status" value="1"/>
</dbReference>
<dbReference type="SUPFAM" id="SSF52833">
    <property type="entry name" value="Thioredoxin-like"/>
    <property type="match status" value="1"/>
</dbReference>
<feature type="domain" description="GST N-terminal" evidence="2">
    <location>
        <begin position="1"/>
        <end position="81"/>
    </location>
</feature>
<dbReference type="PANTHER" id="PTHR42673:SF21">
    <property type="entry name" value="GLUTATHIONE S-TRANSFERASE YFCF"/>
    <property type="match status" value="1"/>
</dbReference>
<dbReference type="InterPro" id="IPR005955">
    <property type="entry name" value="GST_Zeta"/>
</dbReference>
<dbReference type="SFLD" id="SFLDS00019">
    <property type="entry name" value="Glutathione_Transferase_(cytos"/>
    <property type="match status" value="1"/>
</dbReference>
<evidence type="ECO:0000259" key="3">
    <source>
        <dbReference type="PROSITE" id="PS50405"/>
    </source>
</evidence>
<evidence type="ECO:0000256" key="1">
    <source>
        <dbReference type="ARBA" id="ARBA00010007"/>
    </source>
</evidence>
<dbReference type="Pfam" id="PF13410">
    <property type="entry name" value="GST_C_2"/>
    <property type="match status" value="1"/>
</dbReference>
<reference evidence="4 5" key="1">
    <citation type="submission" date="2018-05" db="EMBL/GenBank/DDBJ databases">
        <title>Comparative genomic sequence analysis between strain HN4 and CCM 8460T (Falsochrobactrum ovis) will provide more evidence to prove that HN4 is a new species of Falsochrobactrum.</title>
        <authorList>
            <person name="Lyu W."/>
            <person name="Sun L."/>
            <person name="Yao L."/>
        </authorList>
    </citation>
    <scope>NUCLEOTIDE SEQUENCE [LARGE SCALE GENOMIC DNA]</scope>
    <source>
        <strain evidence="4 5">HN4</strain>
    </source>
</reference>
<protein>
    <submittedName>
        <fullName evidence="4">Maleylacetoacetate isomerase</fullName>
    </submittedName>
</protein>
<dbReference type="Proteomes" id="UP000245865">
    <property type="component" value="Unassembled WGS sequence"/>
</dbReference>
<evidence type="ECO:0000313" key="5">
    <source>
        <dbReference type="Proteomes" id="UP000245865"/>
    </source>
</evidence>
<keyword evidence="5" id="KW-1185">Reference proteome</keyword>
<dbReference type="SFLD" id="SFLDG00358">
    <property type="entry name" value="Main_(cytGST)"/>
    <property type="match status" value="1"/>
</dbReference>
<dbReference type="InterPro" id="IPR036249">
    <property type="entry name" value="Thioredoxin-like_sf"/>
</dbReference>
<evidence type="ECO:0000259" key="2">
    <source>
        <dbReference type="PROSITE" id="PS50404"/>
    </source>
</evidence>
<dbReference type="InterPro" id="IPR036282">
    <property type="entry name" value="Glutathione-S-Trfase_C_sf"/>
</dbReference>
<dbReference type="OrthoDB" id="509852at2"/>
<dbReference type="AlphaFoldDB" id="A0A316JCA9"/>
<comment type="caution">
    <text evidence="4">The sequence shown here is derived from an EMBL/GenBank/DDBJ whole genome shotgun (WGS) entry which is preliminary data.</text>
</comment>
<comment type="similarity">
    <text evidence="1">Belongs to the GST superfamily. Zeta family.</text>
</comment>
<accession>A0A316JCA9</accession>
<dbReference type="NCBIfam" id="TIGR01262">
    <property type="entry name" value="maiA"/>
    <property type="match status" value="1"/>
</dbReference>
<dbReference type="InterPro" id="IPR010987">
    <property type="entry name" value="Glutathione-S-Trfase_C-like"/>
</dbReference>
<evidence type="ECO:0000313" key="4">
    <source>
        <dbReference type="EMBL" id="PWL18918.1"/>
    </source>
</evidence>
<feature type="domain" description="GST C-terminal" evidence="3">
    <location>
        <begin position="85"/>
        <end position="210"/>
    </location>
</feature>
<organism evidence="4 5">
    <name type="scientific">Falsochrobactrum shanghaiense</name>
    <dbReference type="NCBI Taxonomy" id="2201899"/>
    <lineage>
        <taxon>Bacteria</taxon>
        <taxon>Pseudomonadati</taxon>
        <taxon>Pseudomonadota</taxon>
        <taxon>Alphaproteobacteria</taxon>
        <taxon>Hyphomicrobiales</taxon>
        <taxon>Brucellaceae</taxon>
        <taxon>Falsochrobactrum</taxon>
    </lineage>
</organism>
<gene>
    <name evidence="4" type="primary">maiA</name>
    <name evidence="4" type="ORF">DKP76_07670</name>
</gene>
<dbReference type="CDD" id="cd03042">
    <property type="entry name" value="GST_N_Zeta"/>
    <property type="match status" value="1"/>
</dbReference>
<dbReference type="SUPFAM" id="SSF47616">
    <property type="entry name" value="GST C-terminal domain-like"/>
    <property type="match status" value="1"/>
</dbReference>
<sequence length="210" mass="23227">MTKFYEFWRSSAAYRVRIALNLLDLPYESEAVNLVEGQQHSETNLSRNPQGLVPTLEIDGVSLTQSLAILEYLDETRGPVFLPLDAAGRARVRALAYAVAMEIHAVCNLRVGSYAAQNSDGNISMKSWQQHFIALGFGALEKMLDHPDTGRFCHGDSITLADICLAPQLYNAQRWEVDLSPFANIRRIGAELAGVEAFRKAYPKDPSGAN</sequence>
<dbReference type="GO" id="GO:0006749">
    <property type="term" value="P:glutathione metabolic process"/>
    <property type="evidence" value="ECO:0007669"/>
    <property type="project" value="TreeGrafter"/>
</dbReference>
<dbReference type="InterPro" id="IPR004045">
    <property type="entry name" value="Glutathione_S-Trfase_N"/>
</dbReference>
<dbReference type="Pfam" id="PF13417">
    <property type="entry name" value="GST_N_3"/>
    <property type="match status" value="1"/>
</dbReference>
<dbReference type="InterPro" id="IPR034330">
    <property type="entry name" value="GST_Zeta_C"/>
</dbReference>